<comment type="caution">
    <text evidence="1">The sequence shown here is derived from an EMBL/GenBank/DDBJ whole genome shotgun (WGS) entry which is preliminary data.</text>
</comment>
<dbReference type="EMBL" id="SHKW01000001">
    <property type="protein sequence ID" value="RZU42462.1"/>
    <property type="molecule type" value="Genomic_DNA"/>
</dbReference>
<name>A0A4Q7YWZ8_9BACT</name>
<accession>A0A4Q7YWZ8</accession>
<reference evidence="1 2" key="1">
    <citation type="submission" date="2019-02" db="EMBL/GenBank/DDBJ databases">
        <title>Genomic Encyclopedia of Archaeal and Bacterial Type Strains, Phase II (KMG-II): from individual species to whole genera.</title>
        <authorList>
            <person name="Goeker M."/>
        </authorList>
    </citation>
    <scope>NUCLEOTIDE SEQUENCE [LARGE SCALE GENOMIC DNA]</scope>
    <source>
        <strain evidence="1 2">DSM 18101</strain>
    </source>
</reference>
<dbReference type="OrthoDB" id="106979at2"/>
<organism evidence="1 2">
    <name type="scientific">Edaphobacter modestus</name>
    <dbReference type="NCBI Taxonomy" id="388466"/>
    <lineage>
        <taxon>Bacteria</taxon>
        <taxon>Pseudomonadati</taxon>
        <taxon>Acidobacteriota</taxon>
        <taxon>Terriglobia</taxon>
        <taxon>Terriglobales</taxon>
        <taxon>Acidobacteriaceae</taxon>
        <taxon>Edaphobacter</taxon>
    </lineage>
</organism>
<sequence>MFPAIWSNRHAVALILVIGILLTLPMLMSVAGLPPRDRVYSGIRVETGTGPLDEQNIFEEKGPVDILFVGSSLIVRGVDMNYVQQQLSASLGRPAKVARLSLKWQGLDMQYMLMRDFLEHRKANLVIMDMPTLALIGDAPHIQAYRWMRWGEFPESTSGLSFRQRMAIYGAQVLGAPRQMVNYLRPNRLVQSPRLVAKLGSQSEYGSVGYFGGPFVTEPRTPPQIPVDSMSSHGVADNNFDFQGLALGPYHRHWAREIGNLAKQYNVPFAMIHVPEDTERGMSQIPERMYWPEIVGLPAAPVLGIPSATLFQATPASEINNYYYDQHFNDNGKEFFTRAITPAVLDLYMKETHGRTIQ</sequence>
<dbReference type="AlphaFoldDB" id="A0A4Q7YWZ8"/>
<dbReference type="RefSeq" id="WP_130420293.1">
    <property type="nucleotide sequence ID" value="NZ_SHKW01000001.1"/>
</dbReference>
<proteinExistence type="predicted"/>
<protein>
    <submittedName>
        <fullName evidence="1">Uncharacterized protein</fullName>
    </submittedName>
</protein>
<keyword evidence="2" id="KW-1185">Reference proteome</keyword>
<evidence type="ECO:0000313" key="1">
    <source>
        <dbReference type="EMBL" id="RZU42462.1"/>
    </source>
</evidence>
<dbReference type="Proteomes" id="UP000292958">
    <property type="component" value="Unassembled WGS sequence"/>
</dbReference>
<evidence type="ECO:0000313" key="2">
    <source>
        <dbReference type="Proteomes" id="UP000292958"/>
    </source>
</evidence>
<gene>
    <name evidence="1" type="ORF">BDD14_4047</name>
</gene>